<accession>A0A1B6KPW6</accession>
<protein>
    <submittedName>
        <fullName evidence="1">Uncharacterized protein</fullName>
    </submittedName>
</protein>
<evidence type="ECO:0000313" key="1">
    <source>
        <dbReference type="EMBL" id="JAT13451.1"/>
    </source>
</evidence>
<reference evidence="1" key="1">
    <citation type="submission" date="2015-11" db="EMBL/GenBank/DDBJ databases">
        <title>De novo transcriptome assembly of four potential Pierce s Disease insect vectors from Arizona vineyards.</title>
        <authorList>
            <person name="Tassone E.E."/>
        </authorList>
    </citation>
    <scope>NUCLEOTIDE SEQUENCE</scope>
</reference>
<organism evidence="1">
    <name type="scientific">Graphocephala atropunctata</name>
    <dbReference type="NCBI Taxonomy" id="36148"/>
    <lineage>
        <taxon>Eukaryota</taxon>
        <taxon>Metazoa</taxon>
        <taxon>Ecdysozoa</taxon>
        <taxon>Arthropoda</taxon>
        <taxon>Hexapoda</taxon>
        <taxon>Insecta</taxon>
        <taxon>Pterygota</taxon>
        <taxon>Neoptera</taxon>
        <taxon>Paraneoptera</taxon>
        <taxon>Hemiptera</taxon>
        <taxon>Auchenorrhyncha</taxon>
        <taxon>Membracoidea</taxon>
        <taxon>Cicadellidae</taxon>
        <taxon>Cicadellinae</taxon>
        <taxon>Cicadellini</taxon>
        <taxon>Graphocephala</taxon>
    </lineage>
</organism>
<dbReference type="AlphaFoldDB" id="A0A1B6KPW6"/>
<name>A0A1B6KPW6_9HEMI</name>
<dbReference type="EMBL" id="GEBQ01026526">
    <property type="protein sequence ID" value="JAT13451.1"/>
    <property type="molecule type" value="Transcribed_RNA"/>
</dbReference>
<sequence>MLWVEAAVGMAFVCIDIVVRSTRRRRGVGADHLLEPGSRRWQHNQTQVDAAEIRAEFHAPALITREIAIQTDKPGVWFSPITTLFFPAGPGRNVRPIDVVPRVQHWGRHSGTEVRLRPRVLEGRTTSEEIISRGVGTHRCVHTQTRDSDTNDREILYQLGMDNVRFVLLKVQGKLIEMYRWVNFSEPEDADPDID</sequence>
<proteinExistence type="predicted"/>
<gene>
    <name evidence="1" type="ORF">g.28148</name>
</gene>